<evidence type="ECO:0000313" key="3">
    <source>
        <dbReference type="EMBL" id="GAP19620.1"/>
    </source>
</evidence>
<dbReference type="Pfam" id="PF04480">
    <property type="entry name" value="DUF559"/>
    <property type="match status" value="1"/>
</dbReference>
<dbReference type="CDD" id="cd01038">
    <property type="entry name" value="Endonuclease_DUF559"/>
    <property type="match status" value="1"/>
</dbReference>
<evidence type="ECO:0000256" key="1">
    <source>
        <dbReference type="SAM" id="MobiDB-lite"/>
    </source>
</evidence>
<sequence>MPHASPKMIQRARELRQRQTPAEARLWQALRSRQANGLKFRRQHPIGPFIADFYCAQARLVIEIDGDSHADQVEYDQARTAWLESQGYRVLRYTNSEVQENITAVLENIVECCQHSPYSPADESSGRRSSRATSTRPRRTISPIETRK</sequence>
<dbReference type="Gene3D" id="3.40.960.10">
    <property type="entry name" value="VSR Endonuclease"/>
    <property type="match status" value="1"/>
</dbReference>
<dbReference type="InterPro" id="IPR011335">
    <property type="entry name" value="Restrct_endonuc-II-like"/>
</dbReference>
<protein>
    <submittedName>
        <fullName evidence="3">Uncharacterized protein conserved in bacteria</fullName>
    </submittedName>
</protein>
<feature type="region of interest" description="Disordered" evidence="1">
    <location>
        <begin position="117"/>
        <end position="148"/>
    </location>
</feature>
<dbReference type="RefSeq" id="WP_082142988.1">
    <property type="nucleotide sequence ID" value="NZ_BBXZ01000184.1"/>
</dbReference>
<dbReference type="OrthoDB" id="9798754at2"/>
<name>A0A0M9U3E1_9CHLR</name>
<organism evidence="3">
    <name type="scientific">Levilinea saccharolytica</name>
    <dbReference type="NCBI Taxonomy" id="229921"/>
    <lineage>
        <taxon>Bacteria</taxon>
        <taxon>Bacillati</taxon>
        <taxon>Chloroflexota</taxon>
        <taxon>Anaerolineae</taxon>
        <taxon>Anaerolineales</taxon>
        <taxon>Anaerolineaceae</taxon>
        <taxon>Levilinea</taxon>
    </lineage>
</organism>
<evidence type="ECO:0000259" key="2">
    <source>
        <dbReference type="Pfam" id="PF04480"/>
    </source>
</evidence>
<gene>
    <name evidence="3" type="ORF">LSAC_03530</name>
</gene>
<feature type="domain" description="DUF559" evidence="2">
    <location>
        <begin position="8"/>
        <end position="113"/>
    </location>
</feature>
<dbReference type="EMBL" id="DF967975">
    <property type="protein sequence ID" value="GAP19620.1"/>
    <property type="molecule type" value="Genomic_DNA"/>
</dbReference>
<proteinExistence type="predicted"/>
<accession>A0A0M9U3E1</accession>
<dbReference type="SUPFAM" id="SSF52980">
    <property type="entry name" value="Restriction endonuclease-like"/>
    <property type="match status" value="1"/>
</dbReference>
<dbReference type="PANTHER" id="PTHR38590:SF1">
    <property type="entry name" value="BLL0828 PROTEIN"/>
    <property type="match status" value="1"/>
</dbReference>
<dbReference type="PANTHER" id="PTHR38590">
    <property type="entry name" value="BLL0828 PROTEIN"/>
    <property type="match status" value="1"/>
</dbReference>
<dbReference type="InterPro" id="IPR047216">
    <property type="entry name" value="Endonuclease_DUF559_bact"/>
</dbReference>
<dbReference type="InterPro" id="IPR007569">
    <property type="entry name" value="DUF559"/>
</dbReference>
<reference evidence="3" key="1">
    <citation type="journal article" date="2015" name="Genome Announc.">
        <title>Draft Genome Sequences of Anaerolinea thermolimosa IMO-1, Bellilinea caldifistulae GOMI-1, Leptolinea tardivitalis YMTK-2, Levilinea saccharolytica KIBI-1, Longilinea arvoryzae KOME-1, Previously Described as Members of the Class Anaerolineae (Chloroflexi).</title>
        <authorList>
            <person name="Matsuura N."/>
            <person name="Tourlousse M.D."/>
            <person name="Ohashi A."/>
            <person name="Hugenholtz P."/>
            <person name="Sekiguchi Y."/>
        </authorList>
    </citation>
    <scope>NUCLEOTIDE SEQUENCE</scope>
    <source>
        <strain evidence="3">KIBI-1</strain>
    </source>
</reference>
<dbReference type="AlphaFoldDB" id="A0A0M9U3E1"/>